<evidence type="ECO:0000313" key="2">
    <source>
        <dbReference type="EMBL" id="PVD36152.1"/>
    </source>
</evidence>
<feature type="compositionally biased region" description="Basic and acidic residues" evidence="1">
    <location>
        <begin position="45"/>
        <end position="113"/>
    </location>
</feature>
<comment type="caution">
    <text evidence="2">The sequence shown here is derived from an EMBL/GenBank/DDBJ whole genome shotgun (WGS) entry which is preliminary data.</text>
</comment>
<feature type="region of interest" description="Disordered" evidence="1">
    <location>
        <begin position="45"/>
        <end position="259"/>
    </location>
</feature>
<dbReference type="Proteomes" id="UP000245119">
    <property type="component" value="Linkage Group LG2"/>
</dbReference>
<feature type="compositionally biased region" description="Basic and acidic residues" evidence="1">
    <location>
        <begin position="181"/>
        <end position="209"/>
    </location>
</feature>
<accession>A0A2T7PRV1</accession>
<feature type="compositionally biased region" description="Polar residues" evidence="1">
    <location>
        <begin position="156"/>
        <end position="170"/>
    </location>
</feature>
<evidence type="ECO:0000256" key="1">
    <source>
        <dbReference type="SAM" id="MobiDB-lite"/>
    </source>
</evidence>
<reference evidence="2 3" key="1">
    <citation type="submission" date="2018-04" db="EMBL/GenBank/DDBJ databases">
        <title>The genome of golden apple snail Pomacea canaliculata provides insight into stress tolerance and invasive adaptation.</title>
        <authorList>
            <person name="Liu C."/>
            <person name="Liu B."/>
            <person name="Ren Y."/>
            <person name="Zhang Y."/>
            <person name="Wang H."/>
            <person name="Li S."/>
            <person name="Jiang F."/>
            <person name="Yin L."/>
            <person name="Zhang G."/>
            <person name="Qian W."/>
            <person name="Fan W."/>
        </authorList>
    </citation>
    <scope>NUCLEOTIDE SEQUENCE [LARGE SCALE GENOMIC DNA]</scope>
    <source>
        <strain evidence="2">SZHN2017</strain>
        <tissue evidence="2">Muscle</tissue>
    </source>
</reference>
<dbReference type="EMBL" id="PZQS01000002">
    <property type="protein sequence ID" value="PVD36152.1"/>
    <property type="molecule type" value="Genomic_DNA"/>
</dbReference>
<proteinExistence type="predicted"/>
<gene>
    <name evidence="2" type="ORF">C0Q70_03125</name>
</gene>
<feature type="compositionally biased region" description="Basic and acidic residues" evidence="1">
    <location>
        <begin position="216"/>
        <end position="236"/>
    </location>
</feature>
<name>A0A2T7PRV1_POMCA</name>
<protein>
    <submittedName>
        <fullName evidence="2">Uncharacterized protein</fullName>
    </submittedName>
</protein>
<evidence type="ECO:0000313" key="3">
    <source>
        <dbReference type="Proteomes" id="UP000245119"/>
    </source>
</evidence>
<keyword evidence="3" id="KW-1185">Reference proteome</keyword>
<organism evidence="2 3">
    <name type="scientific">Pomacea canaliculata</name>
    <name type="common">Golden apple snail</name>
    <dbReference type="NCBI Taxonomy" id="400727"/>
    <lineage>
        <taxon>Eukaryota</taxon>
        <taxon>Metazoa</taxon>
        <taxon>Spiralia</taxon>
        <taxon>Lophotrochozoa</taxon>
        <taxon>Mollusca</taxon>
        <taxon>Gastropoda</taxon>
        <taxon>Caenogastropoda</taxon>
        <taxon>Architaenioglossa</taxon>
        <taxon>Ampullarioidea</taxon>
        <taxon>Ampullariidae</taxon>
        <taxon>Pomacea</taxon>
    </lineage>
</organism>
<feature type="compositionally biased region" description="Polar residues" evidence="1">
    <location>
        <begin position="138"/>
        <end position="149"/>
    </location>
</feature>
<dbReference type="AlphaFoldDB" id="A0A2T7PRV1"/>
<sequence>MPRSGRSRDNVDEEELDSTFARAKAEGEALGLKGAELANYIKEQRQAEAEAEQRRLQAEAESEQRRLQAEAESEQRRLQAESEQRRLQAEAEQRRSQAEAEERQAERDFELQRLRVQMQGDTNENAANPVVVDKGYTPSLTEEINSGNLESVCPGSANSDLEPTKSSNPVEGQEESGGAETPERKAGKGDRKKDEEKMDTEEDKKERGVKVAKGVNKKESRWANRNHSIYEHKIDKQSALPGNQNFQNVFKPKMKAGQL</sequence>